<evidence type="ECO:0000256" key="1">
    <source>
        <dbReference type="SAM" id="MobiDB-lite"/>
    </source>
</evidence>
<feature type="compositionally biased region" description="Basic and acidic residues" evidence="1">
    <location>
        <begin position="72"/>
        <end position="104"/>
    </location>
</feature>
<comment type="caution">
    <text evidence="2">The sequence shown here is derived from an EMBL/GenBank/DDBJ whole genome shotgun (WGS) entry which is preliminary data.</text>
</comment>
<proteinExistence type="predicted"/>
<protein>
    <submittedName>
        <fullName evidence="2">Uncharacterized protein</fullName>
    </submittedName>
</protein>
<name>A0AAV7QK20_PLEWA</name>
<dbReference type="EMBL" id="JANPWB010000010">
    <property type="protein sequence ID" value="KAJ1140892.1"/>
    <property type="molecule type" value="Genomic_DNA"/>
</dbReference>
<feature type="compositionally biased region" description="Basic and acidic residues" evidence="1">
    <location>
        <begin position="47"/>
        <end position="58"/>
    </location>
</feature>
<evidence type="ECO:0000313" key="3">
    <source>
        <dbReference type="Proteomes" id="UP001066276"/>
    </source>
</evidence>
<sequence length="104" mass="11556">MSPRAHLSVPPIMDVSLHILREGGRPGHEPPPIFNAGQMRRGLTLEGGREPGDTRGGDEEGWPSALPHIHLVLREAESSQAGHRQEPLQQRRSDHQPESLLRRS</sequence>
<dbReference type="Proteomes" id="UP001066276">
    <property type="component" value="Chromosome 6"/>
</dbReference>
<reference evidence="2" key="1">
    <citation type="journal article" date="2022" name="bioRxiv">
        <title>Sequencing and chromosome-scale assembly of the giantPleurodeles waltlgenome.</title>
        <authorList>
            <person name="Brown T."/>
            <person name="Elewa A."/>
            <person name="Iarovenko S."/>
            <person name="Subramanian E."/>
            <person name="Araus A.J."/>
            <person name="Petzold A."/>
            <person name="Susuki M."/>
            <person name="Suzuki K.-i.T."/>
            <person name="Hayashi T."/>
            <person name="Toyoda A."/>
            <person name="Oliveira C."/>
            <person name="Osipova E."/>
            <person name="Leigh N.D."/>
            <person name="Simon A."/>
            <person name="Yun M.H."/>
        </authorList>
    </citation>
    <scope>NUCLEOTIDE SEQUENCE</scope>
    <source>
        <strain evidence="2">20211129_DDA</strain>
        <tissue evidence="2">Liver</tissue>
    </source>
</reference>
<feature type="region of interest" description="Disordered" evidence="1">
    <location>
        <begin position="21"/>
        <end position="104"/>
    </location>
</feature>
<dbReference type="AlphaFoldDB" id="A0AAV7QK20"/>
<keyword evidence="3" id="KW-1185">Reference proteome</keyword>
<organism evidence="2 3">
    <name type="scientific">Pleurodeles waltl</name>
    <name type="common">Iberian ribbed newt</name>
    <dbReference type="NCBI Taxonomy" id="8319"/>
    <lineage>
        <taxon>Eukaryota</taxon>
        <taxon>Metazoa</taxon>
        <taxon>Chordata</taxon>
        <taxon>Craniata</taxon>
        <taxon>Vertebrata</taxon>
        <taxon>Euteleostomi</taxon>
        <taxon>Amphibia</taxon>
        <taxon>Batrachia</taxon>
        <taxon>Caudata</taxon>
        <taxon>Salamandroidea</taxon>
        <taxon>Salamandridae</taxon>
        <taxon>Pleurodelinae</taxon>
        <taxon>Pleurodeles</taxon>
    </lineage>
</organism>
<evidence type="ECO:0000313" key="2">
    <source>
        <dbReference type="EMBL" id="KAJ1140892.1"/>
    </source>
</evidence>
<accession>A0AAV7QK20</accession>
<gene>
    <name evidence="2" type="ORF">NDU88_007229</name>
</gene>